<comment type="caution">
    <text evidence="5">The sequence shown here is derived from an EMBL/GenBank/DDBJ whole genome shotgun (WGS) entry which is preliminary data.</text>
</comment>
<evidence type="ECO:0000313" key="5">
    <source>
        <dbReference type="EMBL" id="NKI16139.1"/>
    </source>
</evidence>
<dbReference type="InterPro" id="IPR029045">
    <property type="entry name" value="ClpP/crotonase-like_dom_sf"/>
</dbReference>
<evidence type="ECO:0000256" key="2">
    <source>
        <dbReference type="ARBA" id="ARBA00023098"/>
    </source>
</evidence>
<evidence type="ECO:0000313" key="6">
    <source>
        <dbReference type="Proteomes" id="UP000765845"/>
    </source>
</evidence>
<dbReference type="Gene3D" id="3.90.226.10">
    <property type="entry name" value="2-enoyl-CoA Hydratase, Chain A, domain 1"/>
    <property type="match status" value="1"/>
</dbReference>
<keyword evidence="3" id="KW-0456">Lyase</keyword>
<evidence type="ECO:0000256" key="4">
    <source>
        <dbReference type="RuleBase" id="RU003707"/>
    </source>
</evidence>
<dbReference type="InterPro" id="IPR001753">
    <property type="entry name" value="Enoyl-CoA_hydra/iso"/>
</dbReference>
<organism evidence="5 6">
    <name type="scientific">Spongiibacter thalassae</name>
    <dbReference type="NCBI Taxonomy" id="2721624"/>
    <lineage>
        <taxon>Bacteria</taxon>
        <taxon>Pseudomonadati</taxon>
        <taxon>Pseudomonadota</taxon>
        <taxon>Gammaproteobacteria</taxon>
        <taxon>Cellvibrionales</taxon>
        <taxon>Spongiibacteraceae</taxon>
        <taxon>Spongiibacter</taxon>
    </lineage>
</organism>
<dbReference type="PROSITE" id="PS00166">
    <property type="entry name" value="ENOYL_COA_HYDRATASE"/>
    <property type="match status" value="1"/>
</dbReference>
<reference evidence="5 6" key="1">
    <citation type="submission" date="2020-04" db="EMBL/GenBank/DDBJ databases">
        <authorList>
            <person name="Yoon J."/>
        </authorList>
    </citation>
    <scope>NUCLEOTIDE SEQUENCE [LARGE SCALE GENOMIC DNA]</scope>
    <source>
        <strain evidence="5 6">KMU-166</strain>
    </source>
</reference>
<dbReference type="NCBIfam" id="NF006100">
    <property type="entry name" value="PRK08252.1"/>
    <property type="match status" value="1"/>
</dbReference>
<dbReference type="Pfam" id="PF00378">
    <property type="entry name" value="ECH_1"/>
    <property type="match status" value="1"/>
</dbReference>
<dbReference type="CDD" id="cd06558">
    <property type="entry name" value="crotonase-like"/>
    <property type="match status" value="1"/>
</dbReference>
<protein>
    <submittedName>
        <fullName evidence="5">Crotonase/enoyl-CoA hydratase family protein</fullName>
    </submittedName>
</protein>
<dbReference type="Gene3D" id="1.10.12.10">
    <property type="entry name" value="Lyase 2-enoyl-coa Hydratase, Chain A, domain 2"/>
    <property type="match status" value="1"/>
</dbReference>
<dbReference type="EMBL" id="JAAWWK010000001">
    <property type="protein sequence ID" value="NKI16139.1"/>
    <property type="molecule type" value="Genomic_DNA"/>
</dbReference>
<evidence type="ECO:0000256" key="3">
    <source>
        <dbReference type="ARBA" id="ARBA00023239"/>
    </source>
</evidence>
<keyword evidence="2" id="KW-0443">Lipid metabolism</keyword>
<proteinExistence type="inferred from homology"/>
<dbReference type="PANTHER" id="PTHR11941">
    <property type="entry name" value="ENOYL-COA HYDRATASE-RELATED"/>
    <property type="match status" value="1"/>
</dbReference>
<dbReference type="RefSeq" id="WP_168448675.1">
    <property type="nucleotide sequence ID" value="NZ_JAAWWK010000001.1"/>
</dbReference>
<dbReference type="Proteomes" id="UP000765845">
    <property type="component" value="Unassembled WGS sequence"/>
</dbReference>
<evidence type="ECO:0000256" key="1">
    <source>
        <dbReference type="ARBA" id="ARBA00005254"/>
    </source>
</evidence>
<dbReference type="InterPro" id="IPR014748">
    <property type="entry name" value="Enoyl-CoA_hydra_C"/>
</dbReference>
<sequence length="254" mass="26480">MSDEVLVEVEDGVMVVTINRPKAKNSVNRAVAEGIAAAMDELDSNDEIRAAILTGADNTFCSGMDLKAFVTGELPGIKGRGFAGLVEALPKKPLIAAVEGYALAGGCEIAIACDLVVVADNSKFGIPEAKRGLVAGAGGLMRLPRQIAPRVAMELALTGDFIDAARAYELGLVNRVVEPGATLAEAKALAAKIAANGPLAVIASKQIIHESQDWTNDNMYANQSRIANPVLASQDAIEGATAFAEKRAPNWQGK</sequence>
<accession>A0ABX1GAF3</accession>
<dbReference type="InterPro" id="IPR018376">
    <property type="entry name" value="Enoyl-CoA_hyd/isom_CS"/>
</dbReference>
<name>A0ABX1GAF3_9GAMM</name>
<comment type="similarity">
    <text evidence="1 4">Belongs to the enoyl-CoA hydratase/isomerase family.</text>
</comment>
<dbReference type="SUPFAM" id="SSF52096">
    <property type="entry name" value="ClpP/crotonase"/>
    <property type="match status" value="1"/>
</dbReference>
<dbReference type="PANTHER" id="PTHR11941:SF169">
    <property type="entry name" value="(7AS)-7A-METHYL-1,5-DIOXO-2,3,5,6,7,7A-HEXAHYDRO-1H-INDENE-CARBOXYL-COA HYDROLASE"/>
    <property type="match status" value="1"/>
</dbReference>
<keyword evidence="6" id="KW-1185">Reference proteome</keyword>
<gene>
    <name evidence="5" type="ORF">HCU74_01780</name>
</gene>